<organism evidence="2 3">
    <name type="scientific">Pleurodeles waltl</name>
    <name type="common">Iberian ribbed newt</name>
    <dbReference type="NCBI Taxonomy" id="8319"/>
    <lineage>
        <taxon>Eukaryota</taxon>
        <taxon>Metazoa</taxon>
        <taxon>Chordata</taxon>
        <taxon>Craniata</taxon>
        <taxon>Vertebrata</taxon>
        <taxon>Euteleostomi</taxon>
        <taxon>Amphibia</taxon>
        <taxon>Batrachia</taxon>
        <taxon>Caudata</taxon>
        <taxon>Salamandroidea</taxon>
        <taxon>Salamandridae</taxon>
        <taxon>Pleurodelinae</taxon>
        <taxon>Pleurodeles</taxon>
    </lineage>
</organism>
<comment type="caution">
    <text evidence="2">The sequence shown here is derived from an EMBL/GenBank/DDBJ whole genome shotgun (WGS) entry which is preliminary data.</text>
</comment>
<feature type="region of interest" description="Disordered" evidence="1">
    <location>
        <begin position="1"/>
        <end position="30"/>
    </location>
</feature>
<gene>
    <name evidence="2" type="ORF">NDU88_000512</name>
</gene>
<dbReference type="AlphaFoldDB" id="A0AAV7LW15"/>
<evidence type="ECO:0000313" key="3">
    <source>
        <dbReference type="Proteomes" id="UP001066276"/>
    </source>
</evidence>
<name>A0AAV7LW15_PLEWA</name>
<sequence>HSHHRHSSSSTRDYSPTLSDSPSPRVSPIDDVNTFQEVLVRGATKLNIPLAVPAPPTSIIFETLHHRTSSRPLLPLVPGLIEPAMDIFLTPAATKSAPSRLIKKYCPPEQDPLFLRSDPAPDS</sequence>
<dbReference type="Proteomes" id="UP001066276">
    <property type="component" value="Chromosome 10"/>
</dbReference>
<accession>A0AAV7LW15</accession>
<feature type="non-terminal residue" evidence="2">
    <location>
        <position position="123"/>
    </location>
</feature>
<keyword evidence="3" id="KW-1185">Reference proteome</keyword>
<reference evidence="2" key="1">
    <citation type="journal article" date="2022" name="bioRxiv">
        <title>Sequencing and chromosome-scale assembly of the giantPleurodeles waltlgenome.</title>
        <authorList>
            <person name="Brown T."/>
            <person name="Elewa A."/>
            <person name="Iarovenko S."/>
            <person name="Subramanian E."/>
            <person name="Araus A.J."/>
            <person name="Petzold A."/>
            <person name="Susuki M."/>
            <person name="Suzuki K.-i.T."/>
            <person name="Hayashi T."/>
            <person name="Toyoda A."/>
            <person name="Oliveira C."/>
            <person name="Osipova E."/>
            <person name="Leigh N.D."/>
            <person name="Simon A."/>
            <person name="Yun M.H."/>
        </authorList>
    </citation>
    <scope>NUCLEOTIDE SEQUENCE</scope>
    <source>
        <strain evidence="2">20211129_DDA</strain>
        <tissue evidence="2">Liver</tissue>
    </source>
</reference>
<proteinExistence type="predicted"/>
<feature type="non-terminal residue" evidence="2">
    <location>
        <position position="1"/>
    </location>
</feature>
<feature type="compositionally biased region" description="Polar residues" evidence="1">
    <location>
        <begin position="11"/>
        <end position="24"/>
    </location>
</feature>
<dbReference type="EMBL" id="JANPWB010000014">
    <property type="protein sequence ID" value="KAJ1095347.1"/>
    <property type="molecule type" value="Genomic_DNA"/>
</dbReference>
<protein>
    <submittedName>
        <fullName evidence="2">Uncharacterized protein</fullName>
    </submittedName>
</protein>
<evidence type="ECO:0000256" key="1">
    <source>
        <dbReference type="SAM" id="MobiDB-lite"/>
    </source>
</evidence>
<evidence type="ECO:0000313" key="2">
    <source>
        <dbReference type="EMBL" id="KAJ1095347.1"/>
    </source>
</evidence>